<dbReference type="Proteomes" id="UP000183945">
    <property type="component" value="Unassembled WGS sequence"/>
</dbReference>
<evidence type="ECO:0000256" key="1">
    <source>
        <dbReference type="ARBA" id="ARBA00004442"/>
    </source>
</evidence>
<accession>A0A1M5EHM0</accession>
<gene>
    <name evidence="4" type="ORF">SAMN05444483_102383</name>
</gene>
<name>A0A1M5EHM0_SALEC</name>
<dbReference type="SUPFAM" id="SSF56935">
    <property type="entry name" value="Porins"/>
    <property type="match status" value="1"/>
</dbReference>
<evidence type="ECO:0000256" key="3">
    <source>
        <dbReference type="ARBA" id="ARBA00023237"/>
    </source>
</evidence>
<comment type="subcellular location">
    <subcellularLocation>
        <location evidence="1">Cell outer membrane</location>
    </subcellularLocation>
</comment>
<dbReference type="GO" id="GO:0009279">
    <property type="term" value="C:cell outer membrane"/>
    <property type="evidence" value="ECO:0007669"/>
    <property type="project" value="UniProtKB-SubCell"/>
</dbReference>
<dbReference type="InterPro" id="IPR008969">
    <property type="entry name" value="CarboxyPept-like_regulatory"/>
</dbReference>
<dbReference type="SUPFAM" id="SSF49464">
    <property type="entry name" value="Carboxypeptidase regulatory domain-like"/>
    <property type="match status" value="1"/>
</dbReference>
<reference evidence="5" key="1">
    <citation type="submission" date="2016-11" db="EMBL/GenBank/DDBJ databases">
        <authorList>
            <person name="Varghese N."/>
            <person name="Submissions S."/>
        </authorList>
    </citation>
    <scope>NUCLEOTIDE SEQUENCE [LARGE SCALE GENOMIC DNA]</scope>
    <source>
        <strain evidence="5">DSM 24579</strain>
    </source>
</reference>
<evidence type="ECO:0000256" key="2">
    <source>
        <dbReference type="ARBA" id="ARBA00023136"/>
    </source>
</evidence>
<protein>
    <recommendedName>
        <fullName evidence="6">TonB-dependent Receptor Plug Domain</fullName>
    </recommendedName>
</protein>
<keyword evidence="2" id="KW-0472">Membrane</keyword>
<dbReference type="InterPro" id="IPR036942">
    <property type="entry name" value="Beta-barrel_TonB_sf"/>
</dbReference>
<dbReference type="AlphaFoldDB" id="A0A1M5EHM0"/>
<keyword evidence="5" id="KW-1185">Reference proteome</keyword>
<evidence type="ECO:0000313" key="4">
    <source>
        <dbReference type="EMBL" id="SHF78793.1"/>
    </source>
</evidence>
<evidence type="ECO:0008006" key="6">
    <source>
        <dbReference type="Google" id="ProtNLM"/>
    </source>
</evidence>
<dbReference type="STRING" id="1073325.SAMN05444483_102383"/>
<keyword evidence="3" id="KW-0998">Cell outer membrane</keyword>
<evidence type="ECO:0000313" key="5">
    <source>
        <dbReference type="Proteomes" id="UP000183945"/>
    </source>
</evidence>
<proteinExistence type="predicted"/>
<sequence>MFSTLFAQETSLHGSLADAQSAKKLTGAKIWLENSFVETRSKENGEFKLLGDFPAGESLLIIELPDYKTLRVPIIIVPNTTKDLGLILMQPVLSNLADQISTIQLSTVQLDEEEANIDNLSGLLQASRDVFLNAAAFDFSQTFFRPRGLDSEHGKVLINGVEMNKIYTGRPQWSNWGGLNDVQRNQIFSMGLQPSNVSFGGLAGTTNIIMRASKYAKGGKASLAAANRSYSGRLMASYGSGELKNGWAYAVSASRRFAKEAYVDGSLYDANGFFISVEKTFNERHRLNFTGFYTPNIRGKSSPNTEEVYELKNRKYNAYWGYQNGEIRNSRIREIKEPVFMLNHFYTVSEETKINANVALQLGKTGNSRIDFGGTRLSAINEQNSYVGGGTNPDPTYYQKLPGYFLRFKDNPNYEAAYLVQEDFKQNGQLDWEKLYAANARAGYTVYSLSEDRNDDIKFDVNTLLDTRLNEHLKLNTKLAYSRLKSHNFASIKDMLGGKTYLDVDFFAEGDAENSLEKRAQSDLQNPNRSVGVGEPYKYNFNFYANLYKAFGQLEFEYDRLDFYIGIKASQTSYEREGLFQNGNYPDNSLGKSEKLQFTDFGLKFGGNYKFTAKHLLGVNAAYLTKPPNLRNSFSNSRQNNAVVEDLKSENISNLDFSYRFRSALIKARLTGYFSQIKDATEISFYYADGLSGLGRNSTTAFVQEVLSGIDKQYFGLEFGIEAQITPAIKLKAAGAMGQFTYNNNPNLYLTSDDFKETVDYGTAYLKNYRIAGGPQQAAQLGVEYRDPDYWWFGTTVNFFSHAFLDISPLTRTANFLNDTDGLPILEYDENIAEKLLKQEQFGDYILVNAIGGKSWLIKGKFIGFFVSLNNIFDKRYKTGGFEQSRNANYRTLKEDRERSKPIFSPKYWLGAGASYYAMVYVRF</sequence>
<organism evidence="4 5">
    <name type="scientific">Salegentibacter echinorum</name>
    <dbReference type="NCBI Taxonomy" id="1073325"/>
    <lineage>
        <taxon>Bacteria</taxon>
        <taxon>Pseudomonadati</taxon>
        <taxon>Bacteroidota</taxon>
        <taxon>Flavobacteriia</taxon>
        <taxon>Flavobacteriales</taxon>
        <taxon>Flavobacteriaceae</taxon>
        <taxon>Salegentibacter</taxon>
    </lineage>
</organism>
<dbReference type="Gene3D" id="2.40.170.20">
    <property type="entry name" value="TonB-dependent receptor, beta-barrel domain"/>
    <property type="match status" value="1"/>
</dbReference>
<dbReference type="EMBL" id="FQVT01000002">
    <property type="protein sequence ID" value="SHF78793.1"/>
    <property type="molecule type" value="Genomic_DNA"/>
</dbReference>